<dbReference type="InParanoid" id="B7PEP0"/>
<feature type="compositionally biased region" description="Low complexity" evidence="1">
    <location>
        <begin position="87"/>
        <end position="105"/>
    </location>
</feature>
<evidence type="ECO:0000313" key="3">
    <source>
        <dbReference type="EnsemblMetazoa" id="ISCW004771-PA"/>
    </source>
</evidence>
<reference evidence="2 4" key="1">
    <citation type="submission" date="2008-03" db="EMBL/GenBank/DDBJ databases">
        <title>Annotation of Ixodes scapularis.</title>
        <authorList>
            <consortium name="Ixodes scapularis Genome Project Consortium"/>
            <person name="Caler E."/>
            <person name="Hannick L.I."/>
            <person name="Bidwell S."/>
            <person name="Joardar V."/>
            <person name="Thiagarajan M."/>
            <person name="Amedeo P."/>
            <person name="Galinsky K.J."/>
            <person name="Schobel S."/>
            <person name="Inman J."/>
            <person name="Hostetler J."/>
            <person name="Miller J."/>
            <person name="Hammond M."/>
            <person name="Megy K."/>
            <person name="Lawson D."/>
            <person name="Kodira C."/>
            <person name="Sutton G."/>
            <person name="Meyer J."/>
            <person name="Hill C.A."/>
            <person name="Birren B."/>
            <person name="Nene V."/>
            <person name="Collins F."/>
            <person name="Alarcon-Chaidez F."/>
            <person name="Wikel S."/>
            <person name="Strausberg R."/>
        </authorList>
    </citation>
    <scope>NUCLEOTIDE SEQUENCE [LARGE SCALE GENOMIC DNA]</scope>
    <source>
        <strain evidence="4">Wikel</strain>
        <strain evidence="2">Wikel colony</strain>
    </source>
</reference>
<evidence type="ECO:0000313" key="2">
    <source>
        <dbReference type="EMBL" id="EEC05062.1"/>
    </source>
</evidence>
<accession>B7PEP0</accession>
<evidence type="ECO:0000256" key="1">
    <source>
        <dbReference type="SAM" id="MobiDB-lite"/>
    </source>
</evidence>
<dbReference type="AlphaFoldDB" id="B7PEP0"/>
<dbReference type="VEuPathDB" id="VectorBase:ISCW004771"/>
<feature type="compositionally biased region" description="Polar residues" evidence="1">
    <location>
        <begin position="120"/>
        <end position="136"/>
    </location>
</feature>
<dbReference type="VEuPathDB" id="VectorBase:ISCI004771"/>
<dbReference type="EMBL" id="DS696540">
    <property type="protein sequence ID" value="EEC05062.1"/>
    <property type="molecule type" value="Genomic_DNA"/>
</dbReference>
<dbReference type="EnsemblMetazoa" id="ISCW004771-RA">
    <property type="protein sequence ID" value="ISCW004771-PA"/>
    <property type="gene ID" value="ISCW004771"/>
</dbReference>
<feature type="region of interest" description="Disordered" evidence="1">
    <location>
        <begin position="86"/>
        <end position="151"/>
    </location>
</feature>
<feature type="region of interest" description="Disordered" evidence="1">
    <location>
        <begin position="1"/>
        <end position="22"/>
    </location>
</feature>
<dbReference type="Proteomes" id="UP000001555">
    <property type="component" value="Unassembled WGS sequence"/>
</dbReference>
<proteinExistence type="predicted"/>
<dbReference type="HOGENOM" id="CLU_1733509_0_0_1"/>
<dbReference type="EMBL" id="ABJB010625776">
    <property type="status" value="NOT_ANNOTATED_CDS"/>
    <property type="molecule type" value="Genomic_DNA"/>
</dbReference>
<dbReference type="PaxDb" id="6945-B7PEP0"/>
<gene>
    <name evidence="2" type="ORF">IscW_ISCW004771</name>
</gene>
<keyword evidence="4" id="KW-1185">Reference proteome</keyword>
<feature type="compositionally biased region" description="Low complexity" evidence="1">
    <location>
        <begin position="10"/>
        <end position="22"/>
    </location>
</feature>
<sequence>MAAQPGGGTSQPTQQATSAAAPQIGQFSQFTIHPAGTVPPVTTLHGYTRPVAHICPDLPASSDPWSTMAGQPTTEFGINPATQAALYSSQQPSQPQQQQHYYQQPLERPQHFGPPFVNYGNRQQYLPTVDTPATTSEPPPHAARTQHVFTL</sequence>
<reference evidence="3" key="2">
    <citation type="submission" date="2020-05" db="UniProtKB">
        <authorList>
            <consortium name="EnsemblMetazoa"/>
        </authorList>
    </citation>
    <scope>IDENTIFICATION</scope>
    <source>
        <strain evidence="3">wikel</strain>
    </source>
</reference>
<protein>
    <submittedName>
        <fullName evidence="2 3">Uncharacterized protein</fullName>
    </submittedName>
</protein>
<name>B7PEP0_IXOSC</name>
<organism>
    <name type="scientific">Ixodes scapularis</name>
    <name type="common">Black-legged tick</name>
    <name type="synonym">Deer tick</name>
    <dbReference type="NCBI Taxonomy" id="6945"/>
    <lineage>
        <taxon>Eukaryota</taxon>
        <taxon>Metazoa</taxon>
        <taxon>Ecdysozoa</taxon>
        <taxon>Arthropoda</taxon>
        <taxon>Chelicerata</taxon>
        <taxon>Arachnida</taxon>
        <taxon>Acari</taxon>
        <taxon>Parasitiformes</taxon>
        <taxon>Ixodida</taxon>
        <taxon>Ixodoidea</taxon>
        <taxon>Ixodidae</taxon>
        <taxon>Ixodinae</taxon>
        <taxon>Ixodes</taxon>
    </lineage>
</organism>
<evidence type="ECO:0000313" key="4">
    <source>
        <dbReference type="Proteomes" id="UP000001555"/>
    </source>
</evidence>